<protein>
    <recommendedName>
        <fullName evidence="12">Trk system potassium uptake protein</fullName>
    </recommendedName>
</protein>
<reference evidence="15 16" key="1">
    <citation type="submission" date="2016-10" db="EMBL/GenBank/DDBJ databases">
        <authorList>
            <person name="de Groot N.N."/>
        </authorList>
    </citation>
    <scope>NUCLEOTIDE SEQUENCE [LARGE SCALE GENOMIC DNA]</scope>
    <source>
        <strain evidence="15">1</strain>
    </source>
</reference>
<feature type="transmembrane region" description="Helical" evidence="14">
    <location>
        <begin position="184"/>
        <end position="202"/>
    </location>
</feature>
<comment type="subcellular location">
    <subcellularLocation>
        <location evidence="1 12">Cell inner membrane</location>
        <topology evidence="1 12">Multi-pass membrane protein</topology>
    </subcellularLocation>
</comment>
<dbReference type="OrthoDB" id="9810952at2"/>
<keyword evidence="8 12" id="KW-0630">Potassium</keyword>
<dbReference type="EMBL" id="FMWO01000032">
    <property type="protein sequence ID" value="SCZ84739.1"/>
    <property type="molecule type" value="Genomic_DNA"/>
</dbReference>
<feature type="binding site" evidence="13">
    <location>
        <position position="221"/>
    </location>
    <ligand>
        <name>K(+)</name>
        <dbReference type="ChEBI" id="CHEBI:29103"/>
    </ligand>
</feature>
<evidence type="ECO:0000256" key="9">
    <source>
        <dbReference type="ARBA" id="ARBA00022989"/>
    </source>
</evidence>
<dbReference type="Proteomes" id="UP000198729">
    <property type="component" value="Unassembled WGS sequence"/>
</dbReference>
<dbReference type="InterPro" id="IPR004772">
    <property type="entry name" value="TrkH"/>
</dbReference>
<dbReference type="RefSeq" id="WP_090284454.1">
    <property type="nucleotide sequence ID" value="NZ_FMWO01000032.1"/>
</dbReference>
<evidence type="ECO:0000256" key="4">
    <source>
        <dbReference type="ARBA" id="ARBA00022475"/>
    </source>
</evidence>
<feature type="transmembrane region" description="Helical" evidence="14">
    <location>
        <begin position="393"/>
        <end position="417"/>
    </location>
</feature>
<dbReference type="AlphaFoldDB" id="A0A1G5SE87"/>
<dbReference type="InterPro" id="IPR003445">
    <property type="entry name" value="Cat_transpt"/>
</dbReference>
<comment type="similarity">
    <text evidence="2 12">Belongs to the TrkH potassium transport family.</text>
</comment>
<feature type="binding site" evidence="13">
    <location>
        <position position="319"/>
    </location>
    <ligand>
        <name>K(+)</name>
        <dbReference type="ChEBI" id="CHEBI:29103"/>
    </ligand>
</feature>
<evidence type="ECO:0000256" key="5">
    <source>
        <dbReference type="ARBA" id="ARBA00022519"/>
    </source>
</evidence>
<feature type="binding site" evidence="13">
    <location>
        <position position="436"/>
    </location>
    <ligand>
        <name>K(+)</name>
        <dbReference type="ChEBI" id="CHEBI:29103"/>
    </ligand>
</feature>
<comment type="function">
    <text evidence="12">Low-affinity potassium transport system. Interacts with Trk system potassium uptake protein TrkA.</text>
</comment>
<dbReference type="GO" id="GO:0046872">
    <property type="term" value="F:metal ion binding"/>
    <property type="evidence" value="ECO:0007669"/>
    <property type="project" value="UniProtKB-KW"/>
</dbReference>
<evidence type="ECO:0000313" key="15">
    <source>
        <dbReference type="EMBL" id="SCZ84739.1"/>
    </source>
</evidence>
<keyword evidence="5 12" id="KW-0997">Cell inner membrane</keyword>
<name>A0A1G5SE87_9PROT</name>
<evidence type="ECO:0000256" key="2">
    <source>
        <dbReference type="ARBA" id="ARBA00009137"/>
    </source>
</evidence>
<keyword evidence="4 12" id="KW-1003">Cell membrane</keyword>
<feature type="transmembrane region" description="Helical" evidence="14">
    <location>
        <begin position="70"/>
        <end position="93"/>
    </location>
</feature>
<evidence type="ECO:0000256" key="8">
    <source>
        <dbReference type="ARBA" id="ARBA00022958"/>
    </source>
</evidence>
<evidence type="ECO:0000256" key="11">
    <source>
        <dbReference type="ARBA" id="ARBA00023136"/>
    </source>
</evidence>
<organism evidence="15 16">
    <name type="scientific">Nitrosomonas mobilis</name>
    <dbReference type="NCBI Taxonomy" id="51642"/>
    <lineage>
        <taxon>Bacteria</taxon>
        <taxon>Pseudomonadati</taxon>
        <taxon>Pseudomonadota</taxon>
        <taxon>Betaproteobacteria</taxon>
        <taxon>Nitrosomonadales</taxon>
        <taxon>Nitrosomonadaceae</taxon>
        <taxon>Nitrosomonas</taxon>
    </lineage>
</organism>
<feature type="binding site" evidence="13">
    <location>
        <position position="318"/>
    </location>
    <ligand>
        <name>K(+)</name>
        <dbReference type="ChEBI" id="CHEBI:29103"/>
    </ligand>
</feature>
<evidence type="ECO:0000256" key="10">
    <source>
        <dbReference type="ARBA" id="ARBA00023065"/>
    </source>
</evidence>
<proteinExistence type="inferred from homology"/>
<gene>
    <name evidence="15" type="primary">trkH</name>
    <name evidence="15" type="ORF">NSMM_260035</name>
</gene>
<evidence type="ECO:0000256" key="7">
    <source>
        <dbReference type="ARBA" id="ARBA00022692"/>
    </source>
</evidence>
<evidence type="ECO:0000256" key="12">
    <source>
        <dbReference type="PIRNR" id="PIRNR006247"/>
    </source>
</evidence>
<feature type="transmembrane region" description="Helical" evidence="14">
    <location>
        <begin position="37"/>
        <end position="58"/>
    </location>
</feature>
<feature type="binding site" evidence="13">
    <location>
        <position position="112"/>
    </location>
    <ligand>
        <name>K(+)</name>
        <dbReference type="ChEBI" id="CHEBI:29103"/>
    </ligand>
</feature>
<feature type="transmembrane region" description="Helical" evidence="14">
    <location>
        <begin position="237"/>
        <end position="254"/>
    </location>
</feature>
<feature type="transmembrane region" description="Helical" evidence="14">
    <location>
        <begin position="7"/>
        <end position="31"/>
    </location>
</feature>
<accession>A0A1G5SE87</accession>
<keyword evidence="7 14" id="KW-0812">Transmembrane</keyword>
<dbReference type="GO" id="GO:0005886">
    <property type="term" value="C:plasma membrane"/>
    <property type="evidence" value="ECO:0007669"/>
    <property type="project" value="UniProtKB-SubCell"/>
</dbReference>
<evidence type="ECO:0000256" key="6">
    <source>
        <dbReference type="ARBA" id="ARBA00022538"/>
    </source>
</evidence>
<feature type="binding site" evidence="13">
    <location>
        <position position="435"/>
    </location>
    <ligand>
        <name>K(+)</name>
        <dbReference type="ChEBI" id="CHEBI:29103"/>
    </ligand>
</feature>
<feature type="transmembrane region" description="Helical" evidence="14">
    <location>
        <begin position="327"/>
        <end position="348"/>
    </location>
</feature>
<feature type="transmembrane region" description="Helical" evidence="14">
    <location>
        <begin position="274"/>
        <end position="292"/>
    </location>
</feature>
<dbReference type="PANTHER" id="PTHR32024">
    <property type="entry name" value="TRK SYSTEM POTASSIUM UPTAKE PROTEIN TRKG-RELATED"/>
    <property type="match status" value="1"/>
</dbReference>
<evidence type="ECO:0000256" key="1">
    <source>
        <dbReference type="ARBA" id="ARBA00004429"/>
    </source>
</evidence>
<dbReference type="STRING" id="51642.NSMM_260035"/>
<keyword evidence="6 12" id="KW-0633">Potassium transport</keyword>
<keyword evidence="13" id="KW-0479">Metal-binding</keyword>
<feature type="transmembrane region" description="Helical" evidence="14">
    <location>
        <begin position="455"/>
        <end position="483"/>
    </location>
</feature>
<dbReference type="PANTHER" id="PTHR32024:SF2">
    <property type="entry name" value="TRK SYSTEM POTASSIUM UPTAKE PROTEIN TRKG-RELATED"/>
    <property type="match status" value="1"/>
</dbReference>
<evidence type="ECO:0000256" key="3">
    <source>
        <dbReference type="ARBA" id="ARBA00022448"/>
    </source>
</evidence>
<evidence type="ECO:0000313" key="16">
    <source>
        <dbReference type="Proteomes" id="UP000198729"/>
    </source>
</evidence>
<keyword evidence="10 12" id="KW-0406">Ion transport</keyword>
<feature type="transmembrane region" description="Helical" evidence="14">
    <location>
        <begin position="133"/>
        <end position="153"/>
    </location>
</feature>
<keyword evidence="3 12" id="KW-0813">Transport</keyword>
<evidence type="ECO:0000256" key="13">
    <source>
        <dbReference type="PIRSR" id="PIRSR006247-1"/>
    </source>
</evidence>
<sequence>MNHLLAVVNILGKLIVVFGLTMLLPCMVAYFSQDESLIVFLQALLTTLGTGTALWLSTRRYKRELQTRDGFLLVVLTWLSLPLFGMLPILSYFPELGFAKSYFEATSGLTATGGTVLTGLDSLPYAINLWRGLMIWLGGMGLIVLAVAILPMLGVGGRQLFKAEIPGPMKESKLTPRIAETAKGLWMVYTFLTLLCACAYWLAGMNGFDAIIHAFTTLGLGGFSSHDASYGYWDSPLIEVVAIVFMLIAGINFASHFMVWRARSFSPYWFDPEVKLFLFIVLTSCIGLAGYLWKMGIYAHPIEALRYASFNVVSVATTTGYSNTDYAIWPVFAPLWMLFLSGFSTSSGSTGGGIKMIRVRILYQQFFREMITIMHPRAISPVKIGQSIISNKIIFAVLVFLFVYLTSIVLMTLVLTLSGLDEITAFSAAIACLNNLGPGLGEIGPATTYASLNDFQIWLCSFAMLLGRLEFYTLIIVFTVAFWRK</sequence>
<dbReference type="Pfam" id="PF02386">
    <property type="entry name" value="TrkH"/>
    <property type="match status" value="1"/>
</dbReference>
<dbReference type="PIRSF" id="PIRSF006247">
    <property type="entry name" value="TrkH"/>
    <property type="match status" value="1"/>
</dbReference>
<dbReference type="GO" id="GO:0015379">
    <property type="term" value="F:potassium:chloride symporter activity"/>
    <property type="evidence" value="ECO:0007669"/>
    <property type="project" value="InterPro"/>
</dbReference>
<keyword evidence="9 14" id="KW-1133">Transmembrane helix</keyword>
<feature type="binding site" evidence="13">
    <location>
        <position position="220"/>
    </location>
    <ligand>
        <name>K(+)</name>
        <dbReference type="ChEBI" id="CHEBI:29103"/>
    </ligand>
</feature>
<evidence type="ECO:0000256" key="14">
    <source>
        <dbReference type="SAM" id="Phobius"/>
    </source>
</evidence>
<keyword evidence="16" id="KW-1185">Reference proteome</keyword>
<keyword evidence="11 12" id="KW-0472">Membrane</keyword>